<feature type="compositionally biased region" description="Polar residues" evidence="4">
    <location>
        <begin position="171"/>
        <end position="180"/>
    </location>
</feature>
<gene>
    <name evidence="6" type="ORF">KFL_001040240</name>
</gene>
<dbReference type="Proteomes" id="UP000054558">
    <property type="component" value="Unassembled WGS sequence"/>
</dbReference>
<feature type="compositionally biased region" description="Basic and acidic residues" evidence="4">
    <location>
        <begin position="188"/>
        <end position="198"/>
    </location>
</feature>
<dbReference type="GO" id="GO:0000775">
    <property type="term" value="C:chromosome, centromeric region"/>
    <property type="evidence" value="ECO:0007669"/>
    <property type="project" value="InterPro"/>
</dbReference>
<feature type="compositionally biased region" description="Polar residues" evidence="4">
    <location>
        <begin position="200"/>
        <end position="216"/>
    </location>
</feature>
<evidence type="ECO:0000313" key="7">
    <source>
        <dbReference type="Proteomes" id="UP000054558"/>
    </source>
</evidence>
<dbReference type="GO" id="GO:0045132">
    <property type="term" value="P:meiotic chromosome segregation"/>
    <property type="evidence" value="ECO:0007669"/>
    <property type="project" value="InterPro"/>
</dbReference>
<keyword evidence="3" id="KW-0175">Coiled coil</keyword>
<accession>A0A1Y1HZ62</accession>
<dbReference type="Pfam" id="PF07557">
    <property type="entry name" value="Shugoshin_C"/>
    <property type="match status" value="2"/>
</dbReference>
<evidence type="ECO:0000256" key="3">
    <source>
        <dbReference type="SAM" id="Coils"/>
    </source>
</evidence>
<feature type="region of interest" description="Disordered" evidence="4">
    <location>
        <begin position="162"/>
        <end position="239"/>
    </location>
</feature>
<organism evidence="6 7">
    <name type="scientific">Klebsormidium nitens</name>
    <name type="common">Green alga</name>
    <name type="synonym">Ulothrix nitens</name>
    <dbReference type="NCBI Taxonomy" id="105231"/>
    <lineage>
        <taxon>Eukaryota</taxon>
        <taxon>Viridiplantae</taxon>
        <taxon>Streptophyta</taxon>
        <taxon>Klebsormidiophyceae</taxon>
        <taxon>Klebsormidiales</taxon>
        <taxon>Klebsormidiaceae</taxon>
        <taxon>Klebsormidium</taxon>
    </lineage>
</organism>
<name>A0A1Y1HZ62_KLENI</name>
<dbReference type="AlphaFoldDB" id="A0A1Y1HZ62"/>
<feature type="domain" description="Shugoshin C-terminal" evidence="5">
    <location>
        <begin position="244"/>
        <end position="262"/>
    </location>
</feature>
<comment type="similarity">
    <text evidence="1">Belongs to the shugoshin family.</text>
</comment>
<feature type="compositionally biased region" description="Basic and acidic residues" evidence="4">
    <location>
        <begin position="218"/>
        <end position="231"/>
    </location>
</feature>
<evidence type="ECO:0000313" key="6">
    <source>
        <dbReference type="EMBL" id="GAQ82221.1"/>
    </source>
</evidence>
<dbReference type="EMBL" id="DF237053">
    <property type="protein sequence ID" value="GAQ82221.1"/>
    <property type="molecule type" value="Genomic_DNA"/>
</dbReference>
<dbReference type="GO" id="GO:0005634">
    <property type="term" value="C:nucleus"/>
    <property type="evidence" value="ECO:0007669"/>
    <property type="project" value="InterPro"/>
</dbReference>
<proteinExistence type="inferred from homology"/>
<protein>
    <recommendedName>
        <fullName evidence="5">Shugoshin C-terminal domain-containing protein</fullName>
    </recommendedName>
</protein>
<evidence type="ECO:0000256" key="4">
    <source>
        <dbReference type="SAM" id="MobiDB-lite"/>
    </source>
</evidence>
<feature type="domain" description="Shugoshin C-terminal" evidence="5">
    <location>
        <begin position="351"/>
        <end position="371"/>
    </location>
</feature>
<feature type="region of interest" description="Disordered" evidence="4">
    <location>
        <begin position="1"/>
        <end position="27"/>
    </location>
</feature>
<reference evidence="6 7" key="1">
    <citation type="journal article" date="2014" name="Nat. Commun.">
        <title>Klebsormidium flaccidum genome reveals primary factors for plant terrestrial adaptation.</title>
        <authorList>
            <person name="Hori K."/>
            <person name="Maruyama F."/>
            <person name="Fujisawa T."/>
            <person name="Togashi T."/>
            <person name="Yamamoto N."/>
            <person name="Seo M."/>
            <person name="Sato S."/>
            <person name="Yamada T."/>
            <person name="Mori H."/>
            <person name="Tajima N."/>
            <person name="Moriyama T."/>
            <person name="Ikeuchi M."/>
            <person name="Watanabe M."/>
            <person name="Wada H."/>
            <person name="Kobayashi K."/>
            <person name="Saito M."/>
            <person name="Masuda T."/>
            <person name="Sasaki-Sekimoto Y."/>
            <person name="Mashiguchi K."/>
            <person name="Awai K."/>
            <person name="Shimojima M."/>
            <person name="Masuda S."/>
            <person name="Iwai M."/>
            <person name="Nobusawa T."/>
            <person name="Narise T."/>
            <person name="Kondo S."/>
            <person name="Saito H."/>
            <person name="Sato R."/>
            <person name="Murakawa M."/>
            <person name="Ihara Y."/>
            <person name="Oshima-Yamada Y."/>
            <person name="Ohtaka K."/>
            <person name="Satoh M."/>
            <person name="Sonobe K."/>
            <person name="Ishii M."/>
            <person name="Ohtani R."/>
            <person name="Kanamori-Sato M."/>
            <person name="Honoki R."/>
            <person name="Miyazaki D."/>
            <person name="Mochizuki H."/>
            <person name="Umetsu J."/>
            <person name="Higashi K."/>
            <person name="Shibata D."/>
            <person name="Kamiya Y."/>
            <person name="Sato N."/>
            <person name="Nakamura Y."/>
            <person name="Tabata S."/>
            <person name="Ida S."/>
            <person name="Kurokawa K."/>
            <person name="Ohta H."/>
        </authorList>
    </citation>
    <scope>NUCLEOTIDE SEQUENCE [LARGE SCALE GENOMIC DNA]</scope>
    <source>
        <strain evidence="6 7">NIES-2285</strain>
    </source>
</reference>
<dbReference type="InterPro" id="IPR011515">
    <property type="entry name" value="Shugoshin_C"/>
</dbReference>
<keyword evidence="7" id="KW-1185">Reference proteome</keyword>
<evidence type="ECO:0000259" key="5">
    <source>
        <dbReference type="Pfam" id="PF07557"/>
    </source>
</evidence>
<keyword evidence="2" id="KW-0159">Chromosome partition</keyword>
<sequence length="372" mass="42193">MKSKTGTLRSPASSTPNRFGSRRPMSNVTNFNVSLRARAFDQPNEAEFDKENDSGFLSKEVLLLKKLLREKERMLILQNDQMQAMQANLIQTMRRSSALNNEIIQYNELAEARNQLTLLKHERNQMVSLRKLHAHETSLQIDALSERVDQLQREKNELLRMRCTKEERQNGVASSLQRASKMQGDLDVDVHRVRDRSRTKTGSLARRTSNGPQPRETTGAKDSHTGSRSDSEIIQPRRLGFGLRNTVPVSYAEPSLRAKMRRDDAASFPVAIDELSLLKIPKSVAPKMSQIEEASEWTGQEAPQTNVHATRSAKPTRAQLVENPSSGKKVSTDLPERSLSPSLSPERRRYLRRSKQPVSYKEPSLATKLRRS</sequence>
<evidence type="ECO:0000256" key="2">
    <source>
        <dbReference type="ARBA" id="ARBA00022829"/>
    </source>
</evidence>
<feature type="region of interest" description="Disordered" evidence="4">
    <location>
        <begin position="294"/>
        <end position="372"/>
    </location>
</feature>
<feature type="compositionally biased region" description="Polar residues" evidence="4">
    <location>
        <begin position="297"/>
        <end position="309"/>
    </location>
</feature>
<evidence type="ECO:0000256" key="1">
    <source>
        <dbReference type="ARBA" id="ARBA00010845"/>
    </source>
</evidence>
<feature type="coiled-coil region" evidence="3">
    <location>
        <begin position="134"/>
        <end position="161"/>
    </location>
</feature>